<gene>
    <name evidence="4" type="ORF">Ade02nite_88450</name>
</gene>
<reference evidence="4 5" key="1">
    <citation type="submission" date="2021-01" db="EMBL/GenBank/DDBJ databases">
        <title>Whole genome shotgun sequence of Actinoplanes deccanensis NBRC 13994.</title>
        <authorList>
            <person name="Komaki H."/>
            <person name="Tamura T."/>
        </authorList>
    </citation>
    <scope>NUCLEOTIDE SEQUENCE [LARGE SCALE GENOMIC DNA]</scope>
    <source>
        <strain evidence="4 5">NBRC 13994</strain>
    </source>
</reference>
<organism evidence="4 5">
    <name type="scientific">Paractinoplanes deccanensis</name>
    <dbReference type="NCBI Taxonomy" id="113561"/>
    <lineage>
        <taxon>Bacteria</taxon>
        <taxon>Bacillati</taxon>
        <taxon>Actinomycetota</taxon>
        <taxon>Actinomycetes</taxon>
        <taxon>Micromonosporales</taxon>
        <taxon>Micromonosporaceae</taxon>
        <taxon>Paractinoplanes</taxon>
    </lineage>
</organism>
<dbReference type="InterPro" id="IPR006162">
    <property type="entry name" value="Ppantetheine_attach_site"/>
</dbReference>
<dbReference type="EMBL" id="BOMI01000188">
    <property type="protein sequence ID" value="GID80204.1"/>
    <property type="molecule type" value="Genomic_DNA"/>
</dbReference>
<accession>A0ABQ3YJM2</accession>
<protein>
    <recommendedName>
        <fullName evidence="3">Carrier domain-containing protein</fullName>
    </recommendedName>
</protein>
<evidence type="ECO:0000256" key="1">
    <source>
        <dbReference type="ARBA" id="ARBA00022450"/>
    </source>
</evidence>
<dbReference type="Pfam" id="PF00550">
    <property type="entry name" value="PP-binding"/>
    <property type="match status" value="1"/>
</dbReference>
<comment type="caution">
    <text evidence="4">The sequence shown here is derived from an EMBL/GenBank/DDBJ whole genome shotgun (WGS) entry which is preliminary data.</text>
</comment>
<dbReference type="Proteomes" id="UP000609879">
    <property type="component" value="Unassembled WGS sequence"/>
</dbReference>
<evidence type="ECO:0000313" key="5">
    <source>
        <dbReference type="Proteomes" id="UP000609879"/>
    </source>
</evidence>
<keyword evidence="2" id="KW-0597">Phosphoprotein</keyword>
<dbReference type="InterPro" id="IPR009081">
    <property type="entry name" value="PP-bd_ACP"/>
</dbReference>
<dbReference type="PROSITE" id="PS50075">
    <property type="entry name" value="CARRIER"/>
    <property type="match status" value="1"/>
</dbReference>
<dbReference type="PROSITE" id="PS00012">
    <property type="entry name" value="PHOSPHOPANTETHEINE"/>
    <property type="match status" value="1"/>
</dbReference>
<keyword evidence="5" id="KW-1185">Reference proteome</keyword>
<sequence>MSTIALDDYEQILRRHLKYLPDGADLAPDDDLRTLGLDSMAAVELLFDLEDNLGVMLPDEALAEQTFTTPATLRTTLEELGEDGGRS</sequence>
<dbReference type="SUPFAM" id="SSF47336">
    <property type="entry name" value="ACP-like"/>
    <property type="match status" value="1"/>
</dbReference>
<dbReference type="RefSeq" id="WP_203777290.1">
    <property type="nucleotide sequence ID" value="NZ_BAAABO010000010.1"/>
</dbReference>
<dbReference type="Gene3D" id="1.10.1200.10">
    <property type="entry name" value="ACP-like"/>
    <property type="match status" value="1"/>
</dbReference>
<evidence type="ECO:0000256" key="2">
    <source>
        <dbReference type="ARBA" id="ARBA00022553"/>
    </source>
</evidence>
<evidence type="ECO:0000313" key="4">
    <source>
        <dbReference type="EMBL" id="GID80204.1"/>
    </source>
</evidence>
<name>A0ABQ3YJM2_9ACTN</name>
<keyword evidence="1" id="KW-0596">Phosphopantetheine</keyword>
<proteinExistence type="predicted"/>
<dbReference type="InterPro" id="IPR036736">
    <property type="entry name" value="ACP-like_sf"/>
</dbReference>
<feature type="domain" description="Carrier" evidence="3">
    <location>
        <begin position="3"/>
        <end position="81"/>
    </location>
</feature>
<evidence type="ECO:0000259" key="3">
    <source>
        <dbReference type="PROSITE" id="PS50075"/>
    </source>
</evidence>